<accession>A0A3P6S925</accession>
<reference evidence="1 2" key="1">
    <citation type="submission" date="2018-11" db="EMBL/GenBank/DDBJ databases">
        <authorList>
            <consortium name="Pathogen Informatics"/>
        </authorList>
    </citation>
    <scope>NUCLEOTIDE SEQUENCE [LARGE SCALE GENOMIC DNA]</scope>
</reference>
<name>A0A3P6S925_CYLGO</name>
<proteinExistence type="predicted"/>
<evidence type="ECO:0000313" key="2">
    <source>
        <dbReference type="Proteomes" id="UP000271889"/>
    </source>
</evidence>
<organism evidence="1 2">
    <name type="scientific">Cylicostephanus goldi</name>
    <name type="common">Nematode worm</name>
    <dbReference type="NCBI Taxonomy" id="71465"/>
    <lineage>
        <taxon>Eukaryota</taxon>
        <taxon>Metazoa</taxon>
        <taxon>Ecdysozoa</taxon>
        <taxon>Nematoda</taxon>
        <taxon>Chromadorea</taxon>
        <taxon>Rhabditida</taxon>
        <taxon>Rhabditina</taxon>
        <taxon>Rhabditomorpha</taxon>
        <taxon>Strongyloidea</taxon>
        <taxon>Strongylidae</taxon>
        <taxon>Cylicostephanus</taxon>
    </lineage>
</organism>
<dbReference type="Proteomes" id="UP000271889">
    <property type="component" value="Unassembled WGS sequence"/>
</dbReference>
<keyword evidence="2" id="KW-1185">Reference proteome</keyword>
<sequence length="87" mass="10617">MARPAMRWTTMTLQNMQERQTFFKKTLPVPFFCDRGSFSIVSFTVFWENIEIKRRRNSSLDPLFSVHFFDLCKKSLSLSYRKRWIKR</sequence>
<evidence type="ECO:0000313" key="1">
    <source>
        <dbReference type="EMBL" id="VDK65683.1"/>
    </source>
</evidence>
<dbReference type="EMBL" id="UYRV01019179">
    <property type="protein sequence ID" value="VDK65683.1"/>
    <property type="molecule type" value="Genomic_DNA"/>
</dbReference>
<dbReference type="AlphaFoldDB" id="A0A3P6S925"/>
<protein>
    <submittedName>
        <fullName evidence="1">Uncharacterized protein</fullName>
    </submittedName>
</protein>
<gene>
    <name evidence="1" type="ORF">CGOC_LOCUS6062</name>
</gene>